<dbReference type="Pfam" id="PF11102">
    <property type="entry name" value="YjbF"/>
    <property type="match status" value="1"/>
</dbReference>
<sequence>MRAALLFLAVTLGACSSDGTDAFGPLASGLRDQVMPQAPEAPVVTRAAVEASPFALIRVRMPEGGAAVMTPLADRGGVLTYMSANRKSLAVTGAAVTGSHGLGGDLLWMDLPARSPLRHATPVQGWAGTEARTYAHLGNNLAIARQRVTCQRRLGPAGSIEIVGRRHAVRRVDEQCAGGALTFRNRYWVGPADGRVWRSEQWVSPLIGTLQIEVLKPFER</sequence>
<gene>
    <name evidence="1" type="ORF">GSH16_06745</name>
</gene>
<evidence type="ECO:0000313" key="1">
    <source>
        <dbReference type="EMBL" id="MXU65139.1"/>
    </source>
</evidence>
<organism evidence="1 2">
    <name type="scientific">Oceanomicrobium pacificus</name>
    <dbReference type="NCBI Taxonomy" id="2692916"/>
    <lineage>
        <taxon>Bacteria</taxon>
        <taxon>Pseudomonadati</taxon>
        <taxon>Pseudomonadota</taxon>
        <taxon>Alphaproteobacteria</taxon>
        <taxon>Rhodobacterales</taxon>
        <taxon>Paracoccaceae</taxon>
        <taxon>Oceanomicrobium</taxon>
    </lineage>
</organism>
<dbReference type="PROSITE" id="PS51257">
    <property type="entry name" value="PROKAR_LIPOPROTEIN"/>
    <property type="match status" value="1"/>
</dbReference>
<dbReference type="InterPro" id="IPR023373">
    <property type="entry name" value="YmcC_sf"/>
</dbReference>
<dbReference type="Gene3D" id="2.40.360.10">
    <property type="entry name" value="YmcC-like"/>
    <property type="match status" value="1"/>
</dbReference>
<accession>A0A6B0TR23</accession>
<evidence type="ECO:0000313" key="2">
    <source>
        <dbReference type="Proteomes" id="UP000436016"/>
    </source>
</evidence>
<dbReference type="Proteomes" id="UP000436016">
    <property type="component" value="Unassembled WGS sequence"/>
</dbReference>
<dbReference type="AlphaFoldDB" id="A0A6B0TR23"/>
<dbReference type="RefSeq" id="WP_160853352.1">
    <property type="nucleotide sequence ID" value="NZ_WUWG01000003.1"/>
</dbReference>
<evidence type="ECO:0008006" key="3">
    <source>
        <dbReference type="Google" id="ProtNLM"/>
    </source>
</evidence>
<name>A0A6B0TR23_9RHOB</name>
<reference evidence="1 2" key="1">
    <citation type="submission" date="2019-12" db="EMBL/GenBank/DDBJ databases">
        <title>Strain KN286 was isolated from seawater, which was collected from Caroline Seamount in the tropical western Pacific.</title>
        <authorList>
            <person name="Wang Q."/>
        </authorList>
    </citation>
    <scope>NUCLEOTIDE SEQUENCE [LARGE SCALE GENOMIC DNA]</scope>
    <source>
        <strain evidence="1 2">KN286</strain>
    </source>
</reference>
<proteinExistence type="predicted"/>
<protein>
    <recommendedName>
        <fullName evidence="3">YjbF family lipoprotein</fullName>
    </recommendedName>
</protein>
<dbReference type="SUPFAM" id="SSF159270">
    <property type="entry name" value="YmcC-like"/>
    <property type="match status" value="1"/>
</dbReference>
<dbReference type="EMBL" id="WUWG01000003">
    <property type="protein sequence ID" value="MXU65139.1"/>
    <property type="molecule type" value="Genomic_DNA"/>
</dbReference>
<dbReference type="InterPro" id="IPR021308">
    <property type="entry name" value="GfcB"/>
</dbReference>
<keyword evidence="2" id="KW-1185">Reference proteome</keyword>
<comment type="caution">
    <text evidence="1">The sequence shown here is derived from an EMBL/GenBank/DDBJ whole genome shotgun (WGS) entry which is preliminary data.</text>
</comment>